<dbReference type="Proteomes" id="UP001732700">
    <property type="component" value="Chromosome 3C"/>
</dbReference>
<reference evidence="1" key="1">
    <citation type="submission" date="2021-05" db="EMBL/GenBank/DDBJ databases">
        <authorList>
            <person name="Scholz U."/>
            <person name="Mascher M."/>
            <person name="Fiebig A."/>
        </authorList>
    </citation>
    <scope>NUCLEOTIDE SEQUENCE [LARGE SCALE GENOMIC DNA]</scope>
</reference>
<sequence length="634" mass="68322">MRPFHPPRPSAAQPHHPRPGDPGRPPLLPVPMHQQMNPAAFPQPGPGGFGAVNPMAAVAAANPFLAMQLFGQAQQLQNLGYLAAVFQQQQQQQQQHQQQHQQPQQQQPFFPGGFPPNPNQFGAFQALQAGFNGGGAFLPGGAGLAGSRPQLPMMGGGAGNGCNGSPGGGVGPGGAGLAGSRPPLPMMGVVGNGCNSSGGGGVGPGSPRPGLNVDEKDRNSDGRGSQANHTNNKSDGISNVVSENGERNNTPDQKTRFNPGTDGRDGRQFGPSGGRGRGDGRGGKQFSPSGGRGRGDARDGRQFGPSGGRGRGRNFNQGRGRGRNDWRDGKPNFTNSDSPTSGGRHSDSPGASEGGRKRPPIIYDPNEVKQWVQARKKNYPTSGNVNKKLSQSQLDDQKKDEEAQMRRQELKEVLAKQKELGLELPELPPGYLSETEGQPREPQGNERESKWRAQQRDSRFGNRGGRGGRGGRGNKRQRNDQRDFQSKRPREWNPSRAMVKSREPTLFQKLVSCDMKRDRHRLLHAFKFMAQNDFFKDWPDKPLEFPSVKVNQIELEIDDIAAAEDLDDDLPDAEMAKDKDSSSLGLKEDGEQEDSGSSSDEEAGSKEDGDESDEEDGEVADAEECNASEEEFSA</sequence>
<name>A0ACD5VVX7_AVESA</name>
<evidence type="ECO:0000313" key="1">
    <source>
        <dbReference type="EnsemblPlants" id="AVESA.00010b.r2.3CG0506740.1.CDS"/>
    </source>
</evidence>
<keyword evidence="2" id="KW-1185">Reference proteome</keyword>
<dbReference type="EnsemblPlants" id="AVESA.00010b.r2.3CG0506740.1">
    <property type="protein sequence ID" value="AVESA.00010b.r2.3CG0506740.1.CDS"/>
    <property type="gene ID" value="AVESA.00010b.r2.3CG0506740"/>
</dbReference>
<evidence type="ECO:0000313" key="2">
    <source>
        <dbReference type="Proteomes" id="UP001732700"/>
    </source>
</evidence>
<reference evidence="1" key="2">
    <citation type="submission" date="2025-09" db="UniProtKB">
        <authorList>
            <consortium name="EnsemblPlants"/>
        </authorList>
    </citation>
    <scope>IDENTIFICATION</scope>
</reference>
<proteinExistence type="predicted"/>
<organism evidence="1 2">
    <name type="scientific">Avena sativa</name>
    <name type="common">Oat</name>
    <dbReference type="NCBI Taxonomy" id="4498"/>
    <lineage>
        <taxon>Eukaryota</taxon>
        <taxon>Viridiplantae</taxon>
        <taxon>Streptophyta</taxon>
        <taxon>Embryophyta</taxon>
        <taxon>Tracheophyta</taxon>
        <taxon>Spermatophyta</taxon>
        <taxon>Magnoliopsida</taxon>
        <taxon>Liliopsida</taxon>
        <taxon>Poales</taxon>
        <taxon>Poaceae</taxon>
        <taxon>BOP clade</taxon>
        <taxon>Pooideae</taxon>
        <taxon>Poodae</taxon>
        <taxon>Poeae</taxon>
        <taxon>Poeae Chloroplast Group 1 (Aveneae type)</taxon>
        <taxon>Aveninae</taxon>
        <taxon>Avena</taxon>
    </lineage>
</organism>
<protein>
    <submittedName>
        <fullName evidence="1">Uncharacterized protein</fullName>
    </submittedName>
</protein>
<accession>A0ACD5VVX7</accession>